<dbReference type="InterPro" id="IPR050482">
    <property type="entry name" value="Sensor_HK_TwoCompSys"/>
</dbReference>
<sequence>MLAQPYAHAIKPETRLTQYGHTAWRVRDGYFSGAPNAISQTSDGYMWVGTGAGLLRFDGVRFETFHPLQNKDLSSNYIVSLAAAKDGRLFVGTSLGLDLITSGSVRSFSSGKGRVNQIILDSRGNAWYARSRSRDSTGPLCTVLASGVRCFGVNEGLTIPVASALMQDSEGAFWIGGSTAVVRWVDGRARTYSSPRFSSGEHLSGFAALVDSGKSSIYAGLAHPGPGLGIEQIVDERFKPVKVPDFDGSRIEANTFLRDREGALWIGTSNEGLYRLHKGRVEHYRSADGLSGDAVNQIFEDREGVIWIVTSHGIDNFRDLGVLTLSTAEGLTSDGINGLAVAKDGSVWLGYENGLNIVRSGQVTKLGQAQGLPGKQVTSLLEDERGQWWIGVDQGIFLYSAGHFTEITDNGEHVGPIIALASDHDGGMWAVANGKRPALLHLQKGQVTSRAGPPGDPRAGAIYSNDSGGTWIGYVDGSVGYQKPGLRKRIELGITEQISIRRILGFGPNGPLILTQEGLYGIRNDHPQVLNKANGLPDAHMRSGVFDLKGDLWLMCDVGILHLSRSEIERWWVSPSTSVHYKLLTASDGVLLSQDPFDPSTGVTPDNKVWFATEQNGVEIIDASAEHLQRLLPPVRIEDFHCDHKLYALVGAIQLPPKPRNIMIDYAALSFAAPADLQFRYRLDGHDSTWMDAGARRTAYFEDLKPGHYRFHVVASNQQGLWNPEEAVLDFSVAPAWYQTRWFLCVWVATASLVIWLAYRLRIRAVAHAMNSRFDERLAERTRMARELHDTFLQTVQSSKMVADDALADGSDELRMSRALVKLSEWLGQAVIEGRAALNALRASTLERNHLAEAFREALDELPHIGIIETRIHLSGTPQELHPIVRAELCDVGLEAIRNAIYHSRAKHLRVELIYSRTLTLKVVDDGVGIPAEYIERGKLDHFGITGMRERVERIRGHIKITSSPNAGTQVCVSVPSASAYLRLAKGKDRRRFFSPRSRTRE</sequence>
<dbReference type="Gene3D" id="3.30.565.10">
    <property type="entry name" value="Histidine kinase-like ATPase, C-terminal domain"/>
    <property type="match status" value="1"/>
</dbReference>
<dbReference type="SUPFAM" id="SSF101898">
    <property type="entry name" value="NHL repeat"/>
    <property type="match status" value="1"/>
</dbReference>
<keyword evidence="6" id="KW-1185">Reference proteome</keyword>
<dbReference type="SMART" id="SM00387">
    <property type="entry name" value="HATPase_c"/>
    <property type="match status" value="1"/>
</dbReference>
<dbReference type="InterPro" id="IPR005467">
    <property type="entry name" value="His_kinase_dom"/>
</dbReference>
<evidence type="ECO:0000313" key="5">
    <source>
        <dbReference type="EMBL" id="MBB5061116.1"/>
    </source>
</evidence>
<dbReference type="Pfam" id="PF07494">
    <property type="entry name" value="Reg_prop"/>
    <property type="match status" value="2"/>
</dbReference>
<dbReference type="Pfam" id="PF02518">
    <property type="entry name" value="HATPase_c"/>
    <property type="match status" value="1"/>
</dbReference>
<dbReference type="PROSITE" id="PS50109">
    <property type="entry name" value="HIS_KIN"/>
    <property type="match status" value="1"/>
</dbReference>
<dbReference type="InterPro" id="IPR036890">
    <property type="entry name" value="HATPase_C_sf"/>
</dbReference>
<gene>
    <name evidence="5" type="ORF">HDF16_005852</name>
</gene>
<dbReference type="InterPro" id="IPR013783">
    <property type="entry name" value="Ig-like_fold"/>
</dbReference>
<protein>
    <submittedName>
        <fullName evidence="5">Signal transduction histidine kinase</fullName>
    </submittedName>
</protein>
<dbReference type="GO" id="GO:0000155">
    <property type="term" value="F:phosphorelay sensor kinase activity"/>
    <property type="evidence" value="ECO:0007669"/>
    <property type="project" value="InterPro"/>
</dbReference>
<evidence type="ECO:0000256" key="1">
    <source>
        <dbReference type="ARBA" id="ARBA00022679"/>
    </source>
</evidence>
<dbReference type="AlphaFoldDB" id="A0A7W7ZJL0"/>
<keyword evidence="1" id="KW-0808">Transferase</keyword>
<dbReference type="Gene3D" id="2.60.40.10">
    <property type="entry name" value="Immunoglobulins"/>
    <property type="match status" value="1"/>
</dbReference>
<evidence type="ECO:0000256" key="2">
    <source>
        <dbReference type="ARBA" id="ARBA00022777"/>
    </source>
</evidence>
<dbReference type="SUPFAM" id="SSF55874">
    <property type="entry name" value="ATPase domain of HSP90 chaperone/DNA topoisomerase II/histidine kinase"/>
    <property type="match status" value="1"/>
</dbReference>
<proteinExistence type="predicted"/>
<dbReference type="GO" id="GO:0046983">
    <property type="term" value="F:protein dimerization activity"/>
    <property type="evidence" value="ECO:0007669"/>
    <property type="project" value="InterPro"/>
</dbReference>
<dbReference type="SUPFAM" id="SSF63829">
    <property type="entry name" value="Calcium-dependent phosphotriesterase"/>
    <property type="match status" value="2"/>
</dbReference>
<dbReference type="EMBL" id="JACHIP010000028">
    <property type="protein sequence ID" value="MBB5061116.1"/>
    <property type="molecule type" value="Genomic_DNA"/>
</dbReference>
<dbReference type="PANTHER" id="PTHR24421">
    <property type="entry name" value="NITRATE/NITRITE SENSOR PROTEIN NARX-RELATED"/>
    <property type="match status" value="1"/>
</dbReference>
<accession>A0A7W7ZJL0</accession>
<name>A0A7W7ZJL0_9BACT</name>
<keyword evidence="2 5" id="KW-0418">Kinase</keyword>
<organism evidence="5 6">
    <name type="scientific">Granulicella aggregans</name>
    <dbReference type="NCBI Taxonomy" id="474949"/>
    <lineage>
        <taxon>Bacteria</taxon>
        <taxon>Pseudomonadati</taxon>
        <taxon>Acidobacteriota</taxon>
        <taxon>Terriglobia</taxon>
        <taxon>Terriglobales</taxon>
        <taxon>Acidobacteriaceae</taxon>
        <taxon>Granulicella</taxon>
    </lineage>
</organism>
<dbReference type="InterPro" id="IPR011123">
    <property type="entry name" value="Y_Y_Y"/>
</dbReference>
<dbReference type="InterPro" id="IPR011712">
    <property type="entry name" value="Sig_transdc_His_kin_sub3_dim/P"/>
</dbReference>
<dbReference type="RefSeq" id="WP_184223824.1">
    <property type="nucleotide sequence ID" value="NZ_JACHIP010000028.1"/>
</dbReference>
<dbReference type="CDD" id="cd16917">
    <property type="entry name" value="HATPase_UhpB-NarQ-NarX-like"/>
    <property type="match status" value="1"/>
</dbReference>
<dbReference type="InterPro" id="IPR003594">
    <property type="entry name" value="HATPase_dom"/>
</dbReference>
<reference evidence="5 6" key="1">
    <citation type="submission" date="2020-08" db="EMBL/GenBank/DDBJ databases">
        <title>Genomic Encyclopedia of Type Strains, Phase IV (KMG-V): Genome sequencing to study the core and pangenomes of soil and plant-associated prokaryotes.</title>
        <authorList>
            <person name="Whitman W."/>
        </authorList>
    </citation>
    <scope>NUCLEOTIDE SEQUENCE [LARGE SCALE GENOMIC DNA]</scope>
    <source>
        <strain evidence="5 6">M8UP14</strain>
    </source>
</reference>
<dbReference type="Pfam" id="PF07495">
    <property type="entry name" value="Y_Y_Y"/>
    <property type="match status" value="1"/>
</dbReference>
<evidence type="ECO:0000313" key="6">
    <source>
        <dbReference type="Proteomes" id="UP000540989"/>
    </source>
</evidence>
<dbReference type="GO" id="GO:0016020">
    <property type="term" value="C:membrane"/>
    <property type="evidence" value="ECO:0007669"/>
    <property type="project" value="InterPro"/>
</dbReference>
<evidence type="ECO:0000256" key="3">
    <source>
        <dbReference type="ARBA" id="ARBA00023012"/>
    </source>
</evidence>
<dbReference type="Pfam" id="PF07730">
    <property type="entry name" value="HisKA_3"/>
    <property type="match status" value="1"/>
</dbReference>
<dbReference type="InterPro" id="IPR011110">
    <property type="entry name" value="Reg_prop"/>
</dbReference>
<comment type="caution">
    <text evidence="5">The sequence shown here is derived from an EMBL/GenBank/DDBJ whole genome shotgun (WGS) entry which is preliminary data.</text>
</comment>
<keyword evidence="3" id="KW-0902">Two-component regulatory system</keyword>
<evidence type="ECO:0000259" key="4">
    <source>
        <dbReference type="PROSITE" id="PS50109"/>
    </source>
</evidence>
<dbReference type="InterPro" id="IPR015943">
    <property type="entry name" value="WD40/YVTN_repeat-like_dom_sf"/>
</dbReference>
<dbReference type="Proteomes" id="UP000540989">
    <property type="component" value="Unassembled WGS sequence"/>
</dbReference>
<dbReference type="Gene3D" id="2.130.10.10">
    <property type="entry name" value="YVTN repeat-like/Quinoprotein amine dehydrogenase"/>
    <property type="match status" value="3"/>
</dbReference>
<feature type="domain" description="Histidine kinase" evidence="4">
    <location>
        <begin position="888"/>
        <end position="979"/>
    </location>
</feature>
<dbReference type="PANTHER" id="PTHR24421:SF62">
    <property type="entry name" value="SENSORY TRANSDUCTION HISTIDINE KINASE"/>
    <property type="match status" value="1"/>
</dbReference>